<keyword evidence="7 11" id="KW-0406">Ion transport</keyword>
<keyword evidence="8 12" id="KW-0472">Membrane</keyword>
<evidence type="ECO:0000256" key="3">
    <source>
        <dbReference type="ARBA" id="ARBA00022461"/>
    </source>
</evidence>
<evidence type="ECO:0000256" key="11">
    <source>
        <dbReference type="RuleBase" id="RU000679"/>
    </source>
</evidence>
<feature type="transmembrane region" description="Helical" evidence="12">
    <location>
        <begin position="17"/>
        <end position="37"/>
    </location>
</feature>
<comment type="subcellular location">
    <subcellularLocation>
        <location evidence="1">Membrane</location>
        <topology evidence="1">Multi-pass membrane protein</topology>
    </subcellularLocation>
</comment>
<evidence type="ECO:0000256" key="12">
    <source>
        <dbReference type="SAM" id="Phobius"/>
    </source>
</evidence>
<evidence type="ECO:0000256" key="10">
    <source>
        <dbReference type="ARBA" id="ARBA00023303"/>
    </source>
</evidence>
<reference evidence="13" key="1">
    <citation type="submission" date="2019-08" db="EMBL/GenBank/DDBJ databases">
        <title>The improved chromosome-level genome for the pearl oyster Pinctada fucata martensii using PacBio sequencing and Hi-C.</title>
        <authorList>
            <person name="Zheng Z."/>
        </authorList>
    </citation>
    <scope>NUCLEOTIDE SEQUENCE</scope>
    <source>
        <strain evidence="13">ZZ-2019</strain>
        <tissue evidence="13">Adductor muscle</tissue>
    </source>
</reference>
<gene>
    <name evidence="13" type="ORF">FSP39_023666</name>
</gene>
<dbReference type="GO" id="GO:0005886">
    <property type="term" value="C:plasma membrane"/>
    <property type="evidence" value="ECO:0007669"/>
    <property type="project" value="TreeGrafter"/>
</dbReference>
<keyword evidence="10 11" id="KW-0407">Ion channel</keyword>
<dbReference type="InterPro" id="IPR001873">
    <property type="entry name" value="ENaC"/>
</dbReference>
<keyword evidence="14" id="KW-1185">Reference proteome</keyword>
<comment type="caution">
    <text evidence="13">The sequence shown here is derived from an EMBL/GenBank/DDBJ whole genome shotgun (WGS) entry which is preliminary data.</text>
</comment>
<dbReference type="GO" id="GO:0015280">
    <property type="term" value="F:ligand-gated sodium channel activity"/>
    <property type="evidence" value="ECO:0007669"/>
    <property type="project" value="TreeGrafter"/>
</dbReference>
<keyword evidence="6" id="KW-0915">Sodium</keyword>
<evidence type="ECO:0000256" key="6">
    <source>
        <dbReference type="ARBA" id="ARBA00023053"/>
    </source>
</evidence>
<evidence type="ECO:0000256" key="2">
    <source>
        <dbReference type="ARBA" id="ARBA00022448"/>
    </source>
</evidence>
<dbReference type="PANTHER" id="PTHR11690">
    <property type="entry name" value="AMILORIDE-SENSITIVE SODIUM CHANNEL-RELATED"/>
    <property type="match status" value="1"/>
</dbReference>
<evidence type="ECO:0000256" key="9">
    <source>
        <dbReference type="ARBA" id="ARBA00023201"/>
    </source>
</evidence>
<accession>A0AA88Y0Q6</accession>
<evidence type="ECO:0000256" key="4">
    <source>
        <dbReference type="ARBA" id="ARBA00022692"/>
    </source>
</evidence>
<dbReference type="Gene3D" id="1.10.287.770">
    <property type="entry name" value="YojJ-like"/>
    <property type="match status" value="1"/>
</dbReference>
<dbReference type="PRINTS" id="PR01078">
    <property type="entry name" value="AMINACHANNEL"/>
</dbReference>
<evidence type="ECO:0000313" key="13">
    <source>
        <dbReference type="EMBL" id="KAK3096142.1"/>
    </source>
</evidence>
<proteinExistence type="inferred from homology"/>
<evidence type="ECO:0000256" key="1">
    <source>
        <dbReference type="ARBA" id="ARBA00004141"/>
    </source>
</evidence>
<sequence length="596" mass="69269">MQGVPYIKNAKLKSAKLIWTLLLLSAIGALIYHMYFLVDQFLLFPKITMVSLGFNELVLPAVTICNVNTFMRSYTGNASRKLQRLVESVDPDQLDPSSNRRRRFVEDFDDFNYTDYIEYDINSDRKNRRNLGPENKKSKIERTFRDLFSREPRHLRRDIGHNIVNMLISCSFKGIECSSKNFTIHQSMDYGNCFTLQSPFMTVDSSGPTGGKYMYMYIGPYCSYDSPFFLHTRGLELILLTENSEYLRGITDGYGARVVVHPQGTFPYPHDQGFFISTATETNVALRLVSIERIGLPHGNCSSGDTFKTSHNLNYTRAVCLSVCEHNLMLERCDCYSGKMEEILIMADQIKDYKLCKSKEEIRCQAEVEEDIRIRSTSCFDNCFSPCSEKQYVKSISQRQWPTEDYTTILIQNVCEKKSKHPAFVDYCRQLLRQDARQRSLQFLKLVVYYEDLNYESIEERPEIEVAQFVSDIGGAFGLWIGLSILSVFELFQLCVEMCDLGCNKCCGHKKDKPVRTKKHNYDSRGDSANNIKLKELNRGIEKDFQKVYPQYGNKKQNYGYDHVDSDYENDVRRRRSEDNLWNIWSRNQKDPAYLY</sequence>
<evidence type="ECO:0000256" key="8">
    <source>
        <dbReference type="ARBA" id="ARBA00023136"/>
    </source>
</evidence>
<dbReference type="Pfam" id="PF00858">
    <property type="entry name" value="ASC"/>
    <property type="match status" value="1"/>
</dbReference>
<comment type="similarity">
    <text evidence="11">Belongs to the amiloride-sensitive sodium channel (TC 1.A.6) family.</text>
</comment>
<dbReference type="PANTHER" id="PTHR11690:SF248">
    <property type="entry name" value="PICKPOCKET 17, ISOFORM A"/>
    <property type="match status" value="1"/>
</dbReference>
<evidence type="ECO:0000313" key="14">
    <source>
        <dbReference type="Proteomes" id="UP001186944"/>
    </source>
</evidence>
<dbReference type="EMBL" id="VSWD01000008">
    <property type="protein sequence ID" value="KAK3096142.1"/>
    <property type="molecule type" value="Genomic_DNA"/>
</dbReference>
<name>A0AA88Y0Q6_PINIB</name>
<organism evidence="13 14">
    <name type="scientific">Pinctada imbricata</name>
    <name type="common">Atlantic pearl-oyster</name>
    <name type="synonym">Pinctada martensii</name>
    <dbReference type="NCBI Taxonomy" id="66713"/>
    <lineage>
        <taxon>Eukaryota</taxon>
        <taxon>Metazoa</taxon>
        <taxon>Spiralia</taxon>
        <taxon>Lophotrochozoa</taxon>
        <taxon>Mollusca</taxon>
        <taxon>Bivalvia</taxon>
        <taxon>Autobranchia</taxon>
        <taxon>Pteriomorphia</taxon>
        <taxon>Pterioida</taxon>
        <taxon>Pterioidea</taxon>
        <taxon>Pteriidae</taxon>
        <taxon>Pinctada</taxon>
    </lineage>
</organism>
<dbReference type="AlphaFoldDB" id="A0AA88Y0Q6"/>
<keyword evidence="5 12" id="KW-1133">Transmembrane helix</keyword>
<protein>
    <submittedName>
        <fullName evidence="13">Uncharacterized protein</fullName>
    </submittedName>
</protein>
<keyword evidence="3 11" id="KW-0894">Sodium channel</keyword>
<dbReference type="Proteomes" id="UP001186944">
    <property type="component" value="Unassembled WGS sequence"/>
</dbReference>
<evidence type="ECO:0000256" key="7">
    <source>
        <dbReference type="ARBA" id="ARBA00023065"/>
    </source>
</evidence>
<keyword evidence="4 11" id="KW-0812">Transmembrane</keyword>
<dbReference type="Gene3D" id="2.60.470.10">
    <property type="entry name" value="Acid-sensing ion channels like domains"/>
    <property type="match status" value="1"/>
</dbReference>
<keyword evidence="2 11" id="KW-0813">Transport</keyword>
<keyword evidence="9 11" id="KW-0739">Sodium transport</keyword>
<evidence type="ECO:0000256" key="5">
    <source>
        <dbReference type="ARBA" id="ARBA00022989"/>
    </source>
</evidence>